<proteinExistence type="inferred from homology"/>
<keyword evidence="2" id="KW-0732">Signal</keyword>
<evidence type="ECO:0000256" key="4">
    <source>
        <dbReference type="ARBA" id="ARBA00022960"/>
    </source>
</evidence>
<dbReference type="GO" id="GO:0009252">
    <property type="term" value="P:peptidoglycan biosynthetic process"/>
    <property type="evidence" value="ECO:0007669"/>
    <property type="project" value="UniProtKB-KW"/>
</dbReference>
<dbReference type="RefSeq" id="WP_406853854.1">
    <property type="nucleotide sequence ID" value="NZ_CP157484.1"/>
</dbReference>
<comment type="similarity">
    <text evidence="1 9">Belongs to the peptidase S11 family.</text>
</comment>
<dbReference type="PANTHER" id="PTHR21581">
    <property type="entry name" value="D-ALANYL-D-ALANINE CARBOXYPEPTIDASE"/>
    <property type="match status" value="1"/>
</dbReference>
<feature type="region of interest" description="Disordered" evidence="11">
    <location>
        <begin position="390"/>
        <end position="425"/>
    </location>
</feature>
<keyword evidence="3 13" id="KW-0378">Hydrolase</keyword>
<evidence type="ECO:0000256" key="11">
    <source>
        <dbReference type="SAM" id="MobiDB-lite"/>
    </source>
</evidence>
<dbReference type="InterPro" id="IPR012338">
    <property type="entry name" value="Beta-lactam/transpept-like"/>
</dbReference>
<dbReference type="Pfam" id="PF00768">
    <property type="entry name" value="Peptidase_S11"/>
    <property type="match status" value="1"/>
</dbReference>
<dbReference type="GO" id="GO:0042834">
    <property type="term" value="F:peptidoglycan binding"/>
    <property type="evidence" value="ECO:0007669"/>
    <property type="project" value="InterPro"/>
</dbReference>
<accession>A0AAU7J9R6</accession>
<evidence type="ECO:0000256" key="9">
    <source>
        <dbReference type="RuleBase" id="RU004016"/>
    </source>
</evidence>
<evidence type="ECO:0000256" key="3">
    <source>
        <dbReference type="ARBA" id="ARBA00022801"/>
    </source>
</evidence>
<evidence type="ECO:0000256" key="6">
    <source>
        <dbReference type="ARBA" id="ARBA00023316"/>
    </source>
</evidence>
<evidence type="ECO:0000256" key="1">
    <source>
        <dbReference type="ARBA" id="ARBA00007164"/>
    </source>
</evidence>
<name>A0AAU7J9R6_9HYPH</name>
<dbReference type="InterPro" id="IPR007730">
    <property type="entry name" value="SPOR-like_dom"/>
</dbReference>
<dbReference type="AlphaFoldDB" id="A0AAU7J9R6"/>
<feature type="active site" description="Acyl-ester intermediate" evidence="7">
    <location>
        <position position="59"/>
    </location>
</feature>
<feature type="region of interest" description="Disordered" evidence="11">
    <location>
        <begin position="444"/>
        <end position="513"/>
    </location>
</feature>
<feature type="domain" description="SPOR" evidence="12">
    <location>
        <begin position="517"/>
        <end position="599"/>
    </location>
</feature>
<evidence type="ECO:0000259" key="12">
    <source>
        <dbReference type="PROSITE" id="PS51724"/>
    </source>
</evidence>
<dbReference type="GO" id="GO:0071555">
    <property type="term" value="P:cell wall organization"/>
    <property type="evidence" value="ECO:0007669"/>
    <property type="project" value="UniProtKB-KW"/>
</dbReference>
<evidence type="ECO:0000313" key="13">
    <source>
        <dbReference type="EMBL" id="XBO37031.1"/>
    </source>
</evidence>
<dbReference type="EMBL" id="CP157484">
    <property type="protein sequence ID" value="XBO37031.1"/>
    <property type="molecule type" value="Genomic_DNA"/>
</dbReference>
<feature type="active site" evidence="7">
    <location>
        <position position="119"/>
    </location>
</feature>
<dbReference type="InterPro" id="IPR036680">
    <property type="entry name" value="SPOR-like_sf"/>
</dbReference>
<feature type="coiled-coil region" evidence="10">
    <location>
        <begin position="297"/>
        <end position="348"/>
    </location>
</feature>
<dbReference type="GO" id="GO:0008360">
    <property type="term" value="P:regulation of cell shape"/>
    <property type="evidence" value="ECO:0007669"/>
    <property type="project" value="UniProtKB-KW"/>
</dbReference>
<dbReference type="InterPro" id="IPR018044">
    <property type="entry name" value="Peptidase_S11"/>
</dbReference>
<evidence type="ECO:0000256" key="7">
    <source>
        <dbReference type="PIRSR" id="PIRSR618044-1"/>
    </source>
</evidence>
<sequence>MVATASLIAAVASSPAEARRRHHGHGGGYSPPYAAMALDAKTGRVLHAENEDALRHPASVTKVMTLYLLFEQLEKGRFTLETPLRVSAHAAAQAPSKLGLRPGSTIEVEDAIKALVTKSANDVAATVAENIGGSESAFADMMTRKARQIGMSRTTYRNASGLPNPGQVTTARDLITLARSLQDRFPRYYRYFSTPSFTYAGASHRNHNHLLGRVEGMDGIKTGYTRASGFNLLTSVRTEGRHVVAVVLGGRSAAARDRQMVALLDDTLERAYAGARTAPPVGDTTAVASAEPARQETAKQDAKQEAARQELARLEAARKEAVAAREAAKEAELTAAREAAKLEFTRQEFARQETLRQETLRQETLRQEAARNAAREAPRVRVASVDDSVPMTTSTVSPRSGLRPPADVARSGQDAAALQPSPSAHVHRTVDVAAARPVVASALGASTATPSSGMRWVVGAPSTVRPETETRTARLEAPRGEPKAEPKPEPKLEAKPEARADRSESRVEKSDAKAAPRLTVSGWVIQLGATDEEDKAKDILARAKASGRFMAKAAPFTEKVNKDGATLYRARFSGFDEDDAQSACKQLKRSGFSCFAVKG</sequence>
<evidence type="ECO:0000256" key="8">
    <source>
        <dbReference type="PIRSR" id="PIRSR618044-2"/>
    </source>
</evidence>
<dbReference type="PROSITE" id="PS51724">
    <property type="entry name" value="SPOR"/>
    <property type="match status" value="1"/>
</dbReference>
<reference evidence="13" key="1">
    <citation type="submission" date="2024-05" db="EMBL/GenBank/DDBJ databases">
        <authorList>
            <person name="Kim S."/>
            <person name="Heo J."/>
            <person name="Choi H."/>
            <person name="Choi Y."/>
            <person name="Kwon S.-W."/>
            <person name="Kim Y."/>
        </authorList>
    </citation>
    <scope>NUCLEOTIDE SEQUENCE</scope>
    <source>
        <strain evidence="13">KACC 23698</strain>
    </source>
</reference>
<dbReference type="GO" id="GO:0006508">
    <property type="term" value="P:proteolysis"/>
    <property type="evidence" value="ECO:0007669"/>
    <property type="project" value="InterPro"/>
</dbReference>
<protein>
    <submittedName>
        <fullName evidence="13">Serine hydrolase</fullName>
    </submittedName>
</protein>
<dbReference type="Pfam" id="PF05036">
    <property type="entry name" value="SPOR"/>
    <property type="match status" value="1"/>
</dbReference>
<dbReference type="PRINTS" id="PR00725">
    <property type="entry name" value="DADACBPTASE1"/>
</dbReference>
<keyword evidence="5" id="KW-0573">Peptidoglycan synthesis</keyword>
<gene>
    <name evidence="13" type="ORF">ABEG18_14940</name>
</gene>
<dbReference type="Gene3D" id="3.30.70.1070">
    <property type="entry name" value="Sporulation related repeat"/>
    <property type="match status" value="1"/>
</dbReference>
<evidence type="ECO:0000256" key="5">
    <source>
        <dbReference type="ARBA" id="ARBA00022984"/>
    </source>
</evidence>
<feature type="binding site" evidence="8">
    <location>
        <position position="221"/>
    </location>
    <ligand>
        <name>substrate</name>
    </ligand>
</feature>
<keyword evidence="6" id="KW-0961">Cell wall biogenesis/degradation</keyword>
<dbReference type="PANTHER" id="PTHR21581:SF6">
    <property type="entry name" value="TRAFFICKING PROTEIN PARTICLE COMPLEX SUBUNIT 12"/>
    <property type="match status" value="1"/>
</dbReference>
<dbReference type="SUPFAM" id="SSF110997">
    <property type="entry name" value="Sporulation related repeat"/>
    <property type="match status" value="1"/>
</dbReference>
<dbReference type="InterPro" id="IPR001967">
    <property type="entry name" value="Peptidase_S11_N"/>
</dbReference>
<dbReference type="SUPFAM" id="SSF56601">
    <property type="entry name" value="beta-lactamase/transpeptidase-like"/>
    <property type="match status" value="1"/>
</dbReference>
<dbReference type="Gene3D" id="3.40.710.10">
    <property type="entry name" value="DD-peptidase/beta-lactamase superfamily"/>
    <property type="match status" value="1"/>
</dbReference>
<dbReference type="GO" id="GO:0009002">
    <property type="term" value="F:serine-type D-Ala-D-Ala carboxypeptidase activity"/>
    <property type="evidence" value="ECO:0007669"/>
    <property type="project" value="InterPro"/>
</dbReference>
<keyword evidence="10" id="KW-0175">Coiled coil</keyword>
<feature type="active site" description="Proton acceptor" evidence="7">
    <location>
        <position position="62"/>
    </location>
</feature>
<organism evidence="13">
    <name type="scientific">Alsobacter sp. KACC 23698</name>
    <dbReference type="NCBI Taxonomy" id="3149229"/>
    <lineage>
        <taxon>Bacteria</taxon>
        <taxon>Pseudomonadati</taxon>
        <taxon>Pseudomonadota</taxon>
        <taxon>Alphaproteobacteria</taxon>
        <taxon>Hyphomicrobiales</taxon>
        <taxon>Alsobacteraceae</taxon>
        <taxon>Alsobacter</taxon>
    </lineage>
</organism>
<feature type="compositionally biased region" description="Basic and acidic residues" evidence="11">
    <location>
        <begin position="466"/>
        <end position="513"/>
    </location>
</feature>
<evidence type="ECO:0000256" key="10">
    <source>
        <dbReference type="SAM" id="Coils"/>
    </source>
</evidence>
<keyword evidence="4" id="KW-0133">Cell shape</keyword>
<evidence type="ECO:0000256" key="2">
    <source>
        <dbReference type="ARBA" id="ARBA00022729"/>
    </source>
</evidence>